<keyword evidence="2" id="KW-0805">Transcription regulation</keyword>
<name>A0A2N3HZM7_9BACT</name>
<reference evidence="8 9" key="1">
    <citation type="journal article" date="2017" name="Front. Microbiol.">
        <title>Labilibaculum manganireducens gen. nov., sp. nov. and Labilibaculum filiforme sp. nov., Novel Bacteroidetes Isolated from Subsurface Sediments of the Baltic Sea.</title>
        <authorList>
            <person name="Vandieken V."/>
            <person name="Marshall I.P."/>
            <person name="Niemann H."/>
            <person name="Engelen B."/>
            <person name="Cypionka H."/>
        </authorList>
    </citation>
    <scope>NUCLEOTIDE SEQUENCE [LARGE SCALE GENOMIC DNA]</scope>
    <source>
        <strain evidence="8 9">59.16B</strain>
    </source>
</reference>
<dbReference type="OrthoDB" id="670026at2"/>
<dbReference type="GO" id="GO:0003677">
    <property type="term" value="F:DNA binding"/>
    <property type="evidence" value="ECO:0007669"/>
    <property type="project" value="UniProtKB-KW"/>
</dbReference>
<dbReference type="EMBL" id="MVDD01000005">
    <property type="protein sequence ID" value="PKQ63515.1"/>
    <property type="molecule type" value="Genomic_DNA"/>
</dbReference>
<dbReference type="Pfam" id="PF04542">
    <property type="entry name" value="Sigma70_r2"/>
    <property type="match status" value="1"/>
</dbReference>
<feature type="domain" description="RNA polymerase sigma factor 70 region 4 type 2" evidence="7">
    <location>
        <begin position="98"/>
        <end position="150"/>
    </location>
</feature>
<evidence type="ECO:0000256" key="5">
    <source>
        <dbReference type="ARBA" id="ARBA00023163"/>
    </source>
</evidence>
<keyword evidence="5" id="KW-0804">Transcription</keyword>
<organism evidence="8 9">
    <name type="scientific">Labilibaculum filiforme</name>
    <dbReference type="NCBI Taxonomy" id="1940526"/>
    <lineage>
        <taxon>Bacteria</taxon>
        <taxon>Pseudomonadati</taxon>
        <taxon>Bacteroidota</taxon>
        <taxon>Bacteroidia</taxon>
        <taxon>Marinilabiliales</taxon>
        <taxon>Marinifilaceae</taxon>
        <taxon>Labilibaculum</taxon>
    </lineage>
</organism>
<evidence type="ECO:0000313" key="8">
    <source>
        <dbReference type="EMBL" id="PKQ63515.1"/>
    </source>
</evidence>
<dbReference type="RefSeq" id="WP_101261106.1">
    <property type="nucleotide sequence ID" value="NZ_MVDD01000005.1"/>
</dbReference>
<feature type="domain" description="RNA polymerase sigma-70 region 2" evidence="6">
    <location>
        <begin position="11"/>
        <end position="75"/>
    </location>
</feature>
<gene>
    <name evidence="8" type="ORF">BZG02_09075</name>
</gene>
<accession>A0A2N3HZM7</accession>
<evidence type="ECO:0000259" key="6">
    <source>
        <dbReference type="Pfam" id="PF04542"/>
    </source>
</evidence>
<dbReference type="SUPFAM" id="SSF88946">
    <property type="entry name" value="Sigma2 domain of RNA polymerase sigma factors"/>
    <property type="match status" value="1"/>
</dbReference>
<dbReference type="Gene3D" id="1.10.10.10">
    <property type="entry name" value="Winged helix-like DNA-binding domain superfamily/Winged helix DNA-binding domain"/>
    <property type="match status" value="1"/>
</dbReference>
<dbReference type="InterPro" id="IPR039425">
    <property type="entry name" value="RNA_pol_sigma-70-like"/>
</dbReference>
<dbReference type="InterPro" id="IPR007627">
    <property type="entry name" value="RNA_pol_sigma70_r2"/>
</dbReference>
<dbReference type="GO" id="GO:0016987">
    <property type="term" value="F:sigma factor activity"/>
    <property type="evidence" value="ECO:0007669"/>
    <property type="project" value="UniProtKB-KW"/>
</dbReference>
<comment type="caution">
    <text evidence="8">The sequence shown here is derived from an EMBL/GenBank/DDBJ whole genome shotgun (WGS) entry which is preliminary data.</text>
</comment>
<dbReference type="InterPro" id="IPR036388">
    <property type="entry name" value="WH-like_DNA-bd_sf"/>
</dbReference>
<dbReference type="PANTHER" id="PTHR43133">
    <property type="entry name" value="RNA POLYMERASE ECF-TYPE SIGMA FACTO"/>
    <property type="match status" value="1"/>
</dbReference>
<dbReference type="InterPro" id="IPR013249">
    <property type="entry name" value="RNA_pol_sigma70_r4_t2"/>
</dbReference>
<evidence type="ECO:0000256" key="3">
    <source>
        <dbReference type="ARBA" id="ARBA00023082"/>
    </source>
</evidence>
<dbReference type="InterPro" id="IPR013325">
    <property type="entry name" value="RNA_pol_sigma_r2"/>
</dbReference>
<protein>
    <submittedName>
        <fullName evidence="8">RNA polymerase subunit sigma-24</fullName>
    </submittedName>
</protein>
<dbReference type="CDD" id="cd06171">
    <property type="entry name" value="Sigma70_r4"/>
    <property type="match status" value="1"/>
</dbReference>
<sequence length="161" mass="19283">MNQNEYNTSVDQHADGMFRFILKNIRDEDKARDVVQDSFEKLWRNVENVNFLKVKSYLYTTAYHTMIDLIRREKRKEDFEKVDVREYAHSEHYSDLGEILEEALERLSEVQRSVVLLRDYEGYSYLEIAKITDLTESQVKVYIYRARVHLKNYIGSIESIV</sequence>
<evidence type="ECO:0000256" key="1">
    <source>
        <dbReference type="ARBA" id="ARBA00010641"/>
    </source>
</evidence>
<dbReference type="NCBIfam" id="TIGR02937">
    <property type="entry name" value="sigma70-ECF"/>
    <property type="match status" value="1"/>
</dbReference>
<keyword evidence="4" id="KW-0238">DNA-binding</keyword>
<dbReference type="PANTHER" id="PTHR43133:SF8">
    <property type="entry name" value="RNA POLYMERASE SIGMA FACTOR HI_1459-RELATED"/>
    <property type="match status" value="1"/>
</dbReference>
<proteinExistence type="inferred from homology"/>
<comment type="similarity">
    <text evidence="1">Belongs to the sigma-70 factor family. ECF subfamily.</text>
</comment>
<evidence type="ECO:0000256" key="4">
    <source>
        <dbReference type="ARBA" id="ARBA00023125"/>
    </source>
</evidence>
<keyword evidence="9" id="KW-1185">Reference proteome</keyword>
<evidence type="ECO:0000313" key="9">
    <source>
        <dbReference type="Proteomes" id="UP000233535"/>
    </source>
</evidence>
<dbReference type="InterPro" id="IPR014284">
    <property type="entry name" value="RNA_pol_sigma-70_dom"/>
</dbReference>
<dbReference type="InterPro" id="IPR013324">
    <property type="entry name" value="RNA_pol_sigma_r3/r4-like"/>
</dbReference>
<evidence type="ECO:0000256" key="2">
    <source>
        <dbReference type="ARBA" id="ARBA00023015"/>
    </source>
</evidence>
<dbReference type="Gene3D" id="1.10.1740.10">
    <property type="match status" value="1"/>
</dbReference>
<dbReference type="AlphaFoldDB" id="A0A2N3HZM7"/>
<dbReference type="GO" id="GO:0006352">
    <property type="term" value="P:DNA-templated transcription initiation"/>
    <property type="evidence" value="ECO:0007669"/>
    <property type="project" value="InterPro"/>
</dbReference>
<dbReference type="SUPFAM" id="SSF88659">
    <property type="entry name" value="Sigma3 and sigma4 domains of RNA polymerase sigma factors"/>
    <property type="match status" value="1"/>
</dbReference>
<keyword evidence="3" id="KW-0731">Sigma factor</keyword>
<dbReference type="Proteomes" id="UP000233535">
    <property type="component" value="Unassembled WGS sequence"/>
</dbReference>
<evidence type="ECO:0000259" key="7">
    <source>
        <dbReference type="Pfam" id="PF08281"/>
    </source>
</evidence>
<dbReference type="Pfam" id="PF08281">
    <property type="entry name" value="Sigma70_r4_2"/>
    <property type="match status" value="1"/>
</dbReference>